<proteinExistence type="predicted"/>
<reference evidence="1 2" key="1">
    <citation type="submission" date="2019-03" db="EMBL/GenBank/DDBJ databases">
        <title>Muricauda SCR12 sp.nov, a marine bacterium isolated from Pacific Ocean:the Okinawa trough.</title>
        <authorList>
            <person name="Liu L."/>
        </authorList>
    </citation>
    <scope>NUCLEOTIDE SEQUENCE [LARGE SCALE GENOMIC DNA]</scope>
    <source>
        <strain evidence="1 2">SCR12</strain>
    </source>
</reference>
<dbReference type="Proteomes" id="UP000310406">
    <property type="component" value="Unassembled WGS sequence"/>
</dbReference>
<name>A0A4S8RUH1_9FLAO</name>
<dbReference type="EMBL" id="SNTZ01000001">
    <property type="protein sequence ID" value="THV61521.1"/>
    <property type="molecule type" value="Genomic_DNA"/>
</dbReference>
<accession>A0A4S8RUH1</accession>
<evidence type="ECO:0000313" key="2">
    <source>
        <dbReference type="Proteomes" id="UP000310406"/>
    </source>
</evidence>
<comment type="caution">
    <text evidence="1">The sequence shown here is derived from an EMBL/GenBank/DDBJ whole genome shotgun (WGS) entry which is preliminary data.</text>
</comment>
<protein>
    <submittedName>
        <fullName evidence="1">Uncharacterized protein</fullName>
    </submittedName>
</protein>
<gene>
    <name evidence="1" type="ORF">EZV76_04110</name>
</gene>
<dbReference type="AlphaFoldDB" id="A0A4S8RUH1"/>
<organism evidence="1 2">
    <name type="scientific">Flagellimonas alvinocaridis</name>
    <dbReference type="NCBI Taxonomy" id="2530200"/>
    <lineage>
        <taxon>Bacteria</taxon>
        <taxon>Pseudomonadati</taxon>
        <taxon>Bacteroidota</taxon>
        <taxon>Flavobacteriia</taxon>
        <taxon>Flavobacteriales</taxon>
        <taxon>Flavobacteriaceae</taxon>
        <taxon>Flagellimonas</taxon>
    </lineage>
</organism>
<keyword evidence="2" id="KW-1185">Reference proteome</keyword>
<sequence length="126" mass="14946">MITKVLIKKVEKGAVYNDLVYDYWVTCCLLDNSEIVLFDPKPHDLTDLLNQWVEINIKALFFEQSANADLRSFQGKIVRRDNGYFFVSNYINIEVKREDVINNKTELEFENRFYFGRLDIVNVLLR</sequence>
<evidence type="ECO:0000313" key="1">
    <source>
        <dbReference type="EMBL" id="THV61521.1"/>
    </source>
</evidence>
<dbReference type="RefSeq" id="WP_136565298.1">
    <property type="nucleotide sequence ID" value="NZ_SNTZ01000001.1"/>
</dbReference>